<feature type="transmembrane region" description="Helical" evidence="8">
    <location>
        <begin position="154"/>
        <end position="172"/>
    </location>
</feature>
<feature type="transmembrane region" description="Helical" evidence="8">
    <location>
        <begin position="178"/>
        <end position="195"/>
    </location>
</feature>
<evidence type="ECO:0000313" key="9">
    <source>
        <dbReference type="EMBL" id="GBD08038.1"/>
    </source>
</evidence>
<dbReference type="InterPro" id="IPR000715">
    <property type="entry name" value="Glycosyl_transferase_4"/>
</dbReference>
<keyword evidence="3 9" id="KW-0808">Transferase</keyword>
<organism evidence="9 10">
    <name type="scientific">Candidatus Thermoflexus japonica</name>
    <dbReference type="NCBI Taxonomy" id="2035417"/>
    <lineage>
        <taxon>Bacteria</taxon>
        <taxon>Bacillati</taxon>
        <taxon>Chloroflexota</taxon>
        <taxon>Thermoflexia</taxon>
        <taxon>Thermoflexales</taxon>
        <taxon>Thermoflexaceae</taxon>
        <taxon>Thermoflexus</taxon>
    </lineage>
</organism>
<gene>
    <name evidence="9" type="primary">tagO_1</name>
    <name evidence="9" type="ORF">HRbin22_00267</name>
</gene>
<dbReference type="PANTHER" id="PTHR22926">
    <property type="entry name" value="PHOSPHO-N-ACETYLMURAMOYL-PENTAPEPTIDE-TRANSFERASE"/>
    <property type="match status" value="1"/>
</dbReference>
<feature type="transmembrane region" description="Helical" evidence="8">
    <location>
        <begin position="287"/>
        <end position="306"/>
    </location>
</feature>
<feature type="binding site" evidence="7">
    <location>
        <position position="206"/>
    </location>
    <ligand>
        <name>Mg(2+)</name>
        <dbReference type="ChEBI" id="CHEBI:18420"/>
    </ligand>
</feature>
<evidence type="ECO:0000256" key="7">
    <source>
        <dbReference type="PIRSR" id="PIRSR600715-1"/>
    </source>
</evidence>
<evidence type="ECO:0000313" key="10">
    <source>
        <dbReference type="Proteomes" id="UP000236642"/>
    </source>
</evidence>
<comment type="subcellular location">
    <subcellularLocation>
        <location evidence="1">Cell membrane</location>
        <topology evidence="1">Multi-pass membrane protein</topology>
    </subcellularLocation>
</comment>
<keyword evidence="2" id="KW-1003">Cell membrane</keyword>
<dbReference type="PANTHER" id="PTHR22926:SF3">
    <property type="entry name" value="UNDECAPRENYL-PHOSPHATE ALPHA-N-ACETYLGLUCOSAMINYL 1-PHOSPHATE TRANSFERASE"/>
    <property type="match status" value="1"/>
</dbReference>
<proteinExistence type="predicted"/>
<evidence type="ECO:0000256" key="3">
    <source>
        <dbReference type="ARBA" id="ARBA00022679"/>
    </source>
</evidence>
<evidence type="ECO:0000256" key="1">
    <source>
        <dbReference type="ARBA" id="ARBA00004651"/>
    </source>
</evidence>
<name>A0A2H5Y3X4_9CHLR</name>
<dbReference type="AlphaFoldDB" id="A0A2H5Y3X4"/>
<comment type="cofactor">
    <cofactor evidence="7">
        <name>Mg(2+)</name>
        <dbReference type="ChEBI" id="CHEBI:18420"/>
    </cofactor>
</comment>
<protein>
    <submittedName>
        <fullName evidence="9">Putative undecaprenyl-phosphate N-acetylglucosaminyl 1-phosphate transferase</fullName>
        <ecNumber evidence="9">2.7.8.33</ecNumber>
    </submittedName>
</protein>
<evidence type="ECO:0000256" key="8">
    <source>
        <dbReference type="SAM" id="Phobius"/>
    </source>
</evidence>
<keyword evidence="5 8" id="KW-1133">Transmembrane helix</keyword>
<dbReference type="CDD" id="cd06853">
    <property type="entry name" value="GT_WecA_like"/>
    <property type="match status" value="1"/>
</dbReference>
<evidence type="ECO:0000256" key="5">
    <source>
        <dbReference type="ARBA" id="ARBA00022989"/>
    </source>
</evidence>
<dbReference type="GO" id="GO:0071555">
    <property type="term" value="P:cell wall organization"/>
    <property type="evidence" value="ECO:0007669"/>
    <property type="project" value="TreeGrafter"/>
</dbReference>
<comment type="caution">
    <text evidence="9">The sequence shown here is derived from an EMBL/GenBank/DDBJ whole genome shotgun (WGS) entry which is preliminary data.</text>
</comment>
<feature type="transmembrane region" description="Helical" evidence="8">
    <location>
        <begin position="48"/>
        <end position="67"/>
    </location>
</feature>
<accession>A0A2H5Y3X4</accession>
<evidence type="ECO:0000256" key="2">
    <source>
        <dbReference type="ARBA" id="ARBA00022475"/>
    </source>
</evidence>
<dbReference type="EMBL" id="BEHY01000003">
    <property type="protein sequence ID" value="GBD08038.1"/>
    <property type="molecule type" value="Genomic_DNA"/>
</dbReference>
<sequence length="337" mass="36124">MQAQTVWLLILLGAMVIAMLATPVARAVAFRIGMVDHPAPRKLHTRPIPLLGGVALYLAVLIALLVLEDRYNLPQLAGILVGATAISFLGIWDDRWGLRPLIKLAGQIAVAGAVMATGVMVSLFPWPILNVLITLLWLVGITNAFNLIDNMDGLSGGIGAVSAAFFLLLAALNGQYLVGALSAAVLGACIGFLRYNFNPASIFMGDAGSLFLGFLMAVLGIKLRFPNNVAFVTWMVPVLVLGIPIFDTALVVFSRLRRGLNPLTTPGKDHLSHRLVRAGMTHREAVLILYLAQATLGALALFIAMAGMLESYLIGALVGGLALWALWRLERPPFWEG</sequence>
<feature type="transmembrane region" description="Helical" evidence="8">
    <location>
        <begin position="104"/>
        <end position="122"/>
    </location>
</feature>
<evidence type="ECO:0000256" key="4">
    <source>
        <dbReference type="ARBA" id="ARBA00022692"/>
    </source>
</evidence>
<keyword evidence="4 8" id="KW-0812">Transmembrane</keyword>
<dbReference type="Proteomes" id="UP000236642">
    <property type="component" value="Unassembled WGS sequence"/>
</dbReference>
<dbReference type="GO" id="GO:0009103">
    <property type="term" value="P:lipopolysaccharide biosynthetic process"/>
    <property type="evidence" value="ECO:0007669"/>
    <property type="project" value="TreeGrafter"/>
</dbReference>
<dbReference type="GO" id="GO:0046872">
    <property type="term" value="F:metal ion binding"/>
    <property type="evidence" value="ECO:0007669"/>
    <property type="project" value="UniProtKB-KW"/>
</dbReference>
<keyword evidence="7" id="KW-0479">Metal-binding</keyword>
<dbReference type="Pfam" id="PF00953">
    <property type="entry name" value="Glycos_transf_4"/>
    <property type="match status" value="1"/>
</dbReference>
<feature type="transmembrane region" description="Helical" evidence="8">
    <location>
        <begin position="312"/>
        <end position="329"/>
    </location>
</feature>
<dbReference type="GO" id="GO:0044038">
    <property type="term" value="P:cell wall macromolecule biosynthetic process"/>
    <property type="evidence" value="ECO:0007669"/>
    <property type="project" value="TreeGrafter"/>
</dbReference>
<dbReference type="GO" id="GO:0036380">
    <property type="term" value="F:UDP-N-acetylglucosamine-undecaprenyl-phosphate N-acetylglucosaminephosphotransferase activity"/>
    <property type="evidence" value="ECO:0007669"/>
    <property type="project" value="UniProtKB-EC"/>
</dbReference>
<evidence type="ECO:0000256" key="6">
    <source>
        <dbReference type="ARBA" id="ARBA00023136"/>
    </source>
</evidence>
<feature type="transmembrane region" description="Helical" evidence="8">
    <location>
        <begin position="6"/>
        <end position="28"/>
    </location>
</feature>
<feature type="transmembrane region" description="Helical" evidence="8">
    <location>
        <begin position="231"/>
        <end position="253"/>
    </location>
</feature>
<keyword evidence="7" id="KW-0460">Magnesium</keyword>
<reference evidence="10" key="1">
    <citation type="submission" date="2017-09" db="EMBL/GenBank/DDBJ databases">
        <title>Metaegenomics of thermophilic ammonia-oxidizing enrichment culture.</title>
        <authorList>
            <person name="Kato S."/>
            <person name="Suzuki K."/>
        </authorList>
    </citation>
    <scope>NUCLEOTIDE SEQUENCE [LARGE SCALE GENOMIC DNA]</scope>
</reference>
<feature type="transmembrane region" description="Helical" evidence="8">
    <location>
        <begin position="73"/>
        <end position="92"/>
    </location>
</feature>
<dbReference type="GO" id="GO:0005886">
    <property type="term" value="C:plasma membrane"/>
    <property type="evidence" value="ECO:0007669"/>
    <property type="project" value="UniProtKB-SubCell"/>
</dbReference>
<feature type="binding site" evidence="7">
    <location>
        <position position="146"/>
    </location>
    <ligand>
        <name>Mg(2+)</name>
        <dbReference type="ChEBI" id="CHEBI:18420"/>
    </ligand>
</feature>
<dbReference type="EC" id="2.7.8.33" evidence="9"/>
<keyword evidence="6 8" id="KW-0472">Membrane</keyword>
<feature type="transmembrane region" description="Helical" evidence="8">
    <location>
        <begin position="207"/>
        <end position="225"/>
    </location>
</feature>